<comment type="subcellular location">
    <subcellularLocation>
        <location evidence="1">Nucleus</location>
    </subcellularLocation>
</comment>
<dbReference type="PANTHER" id="PTHR10825">
    <property type="entry name" value="RING FINGER DOMAIN-CONTAINING, POLYCOMB GROUP COMPONENT"/>
    <property type="match status" value="1"/>
</dbReference>
<evidence type="ECO:0000256" key="6">
    <source>
        <dbReference type="PROSITE-ProRule" id="PRU00175"/>
    </source>
</evidence>
<comment type="caution">
    <text evidence="9">The sequence shown here is derived from an EMBL/GenBank/DDBJ whole genome shotgun (WGS) entry which is preliminary data.</text>
</comment>
<keyword evidence="5" id="KW-0539">Nucleus</keyword>
<organism evidence="9 10">
    <name type="scientific">Polyplax serrata</name>
    <name type="common">Common mouse louse</name>
    <dbReference type="NCBI Taxonomy" id="468196"/>
    <lineage>
        <taxon>Eukaryota</taxon>
        <taxon>Metazoa</taxon>
        <taxon>Ecdysozoa</taxon>
        <taxon>Arthropoda</taxon>
        <taxon>Hexapoda</taxon>
        <taxon>Insecta</taxon>
        <taxon>Pterygota</taxon>
        <taxon>Neoptera</taxon>
        <taxon>Paraneoptera</taxon>
        <taxon>Psocodea</taxon>
        <taxon>Troctomorpha</taxon>
        <taxon>Phthiraptera</taxon>
        <taxon>Anoplura</taxon>
        <taxon>Polyplacidae</taxon>
        <taxon>Polyplax</taxon>
    </lineage>
</organism>
<evidence type="ECO:0000256" key="2">
    <source>
        <dbReference type="ARBA" id="ARBA00022723"/>
    </source>
</evidence>
<feature type="compositionally biased region" description="Basic and acidic residues" evidence="7">
    <location>
        <begin position="558"/>
        <end position="572"/>
    </location>
</feature>
<dbReference type="Gene3D" id="3.30.40.10">
    <property type="entry name" value="Zinc/RING finger domain, C3HC4 (zinc finger)"/>
    <property type="match status" value="1"/>
</dbReference>
<feature type="region of interest" description="Disordered" evidence="7">
    <location>
        <begin position="540"/>
        <end position="572"/>
    </location>
</feature>
<keyword evidence="10" id="KW-1185">Reference proteome</keyword>
<dbReference type="Pfam" id="PF16207">
    <property type="entry name" value="RAWUL"/>
    <property type="match status" value="1"/>
</dbReference>
<dbReference type="EMBL" id="JAWJWF010000003">
    <property type="protein sequence ID" value="KAK6635019.1"/>
    <property type="molecule type" value="Genomic_DNA"/>
</dbReference>
<feature type="compositionally biased region" description="Low complexity" evidence="7">
    <location>
        <begin position="448"/>
        <end position="467"/>
    </location>
</feature>
<dbReference type="InterPro" id="IPR032443">
    <property type="entry name" value="RAWUL"/>
</dbReference>
<evidence type="ECO:0000313" key="9">
    <source>
        <dbReference type="EMBL" id="KAK6635019.1"/>
    </source>
</evidence>
<feature type="compositionally biased region" description="Basic and acidic residues" evidence="7">
    <location>
        <begin position="769"/>
        <end position="779"/>
    </location>
</feature>
<dbReference type="InterPro" id="IPR013083">
    <property type="entry name" value="Znf_RING/FYVE/PHD"/>
</dbReference>
<reference evidence="9 10" key="1">
    <citation type="submission" date="2023-09" db="EMBL/GenBank/DDBJ databases">
        <title>Genomes of two closely related lineages of the louse Polyplax serrata with different host specificities.</title>
        <authorList>
            <person name="Martinu J."/>
            <person name="Tarabai H."/>
            <person name="Stefka J."/>
            <person name="Hypsa V."/>
        </authorList>
    </citation>
    <scope>NUCLEOTIDE SEQUENCE [LARGE SCALE GENOMIC DNA]</scope>
    <source>
        <strain evidence="9">98ZLc_SE</strain>
    </source>
</reference>
<proteinExistence type="predicted"/>
<dbReference type="Pfam" id="PF13923">
    <property type="entry name" value="zf-C3HC4_2"/>
    <property type="match status" value="1"/>
</dbReference>
<feature type="domain" description="RING-type" evidence="8">
    <location>
        <begin position="38"/>
        <end position="77"/>
    </location>
</feature>
<evidence type="ECO:0000256" key="5">
    <source>
        <dbReference type="ARBA" id="ARBA00023242"/>
    </source>
</evidence>
<feature type="compositionally biased region" description="Basic and acidic residues" evidence="7">
    <location>
        <begin position="800"/>
        <end position="870"/>
    </location>
</feature>
<accession>A0ABR1B515</accession>
<evidence type="ECO:0000256" key="3">
    <source>
        <dbReference type="ARBA" id="ARBA00022771"/>
    </source>
</evidence>
<name>A0ABR1B515_POLSC</name>
<sequence length="1001" mass="112780">MKNVSQSLDKMEPLNKTFRRKMSNTKLKLSDLNPHLMCVLCGGYYIDATTIVECLHSFCRSCIVKHLESSKYCPICEVQVHKTKPLINIRPDKTLQEIVYKLVPGLFANEMRNRRKFYKERPHYIKPNNSESVGEVYGDRKIYINDENITFSLVYNKGVTSTNVGEFYREISTPIQVSREEDKGELVVADFFIGKDQFWWLVLLDWKRYFKCPTGVTIYHLKKLLKTKYELNESNYKLEIYLQDQPLHKDLTLLDISYIYLWKNKGNLDLTYKIFENLAKRQRLEDASQIRSEVPETNGQLANAQPMKHEALSEIVPVKTEVALKEEQDLEKESREVKSEAECTVRKEEATEAKKSIKENGVSGNETKEIQLQISESGVMSVSQVQDGELVRTMEDKSPATGAPTVAEKVRNNQMITGVSLGLNKGDKESGGGDTIKQEKVNRLIPEPQQKSQQQQQMQLPMQQQKKLSTKSVKPYKTIRCSPKTWHPVIPKEKLRPTLMKNSDEPKKPLKFFKMRNMPRFLGNPSSGVKPMFAEPLETNSVEDRKKQQQQQQSQAPEKSKETTKNKILRIDPKTLRPIEKEEMKVPQAPSLPNLMTNPFIPNNNHFLFSDLHLLPPNSGNFSNSKSADAKVGSPVPGATGDKPPVVAFKGSMPNGSYPPICFPSPEHNPGFYPFSNLAKPQNFPFSSSNDKMDPLLRASRLSPFGNIAGFNMAGFHASLPPSISRLLNPHQHFRKINQSLEKKNKDESTKGTTKNCDDSIMVTGSKANEGKEQEKSKSEGTTMATTTTTMTTMTTVTVTKKDGSNKQDEIKSHKKKDGEDSKVVTKVDVELEKQNRENESAGKEKDKNDEQKESKGEKEKEKAEEKETEIGNCVKANENASKSNDKSESENSENTLFLLNPGGTSSRYPPEVPPVATTSTDIFTPSCCTEMFSSPFDRSLRLPVDAAAVFCLPSLGHPPTASSQPSDTLPVAGWLSEEVQSAVRCHRANMFASRRRNASE</sequence>
<evidence type="ECO:0000256" key="1">
    <source>
        <dbReference type="ARBA" id="ARBA00004123"/>
    </source>
</evidence>
<gene>
    <name evidence="9" type="ORF">RUM44_000268</name>
</gene>
<feature type="region of interest" description="Disordered" evidence="7">
    <location>
        <begin position="742"/>
        <end position="909"/>
    </location>
</feature>
<dbReference type="PROSITE" id="PS00518">
    <property type="entry name" value="ZF_RING_1"/>
    <property type="match status" value="1"/>
</dbReference>
<feature type="region of interest" description="Disordered" evidence="7">
    <location>
        <begin position="447"/>
        <end position="475"/>
    </location>
</feature>
<dbReference type="PROSITE" id="PS50089">
    <property type="entry name" value="ZF_RING_2"/>
    <property type="match status" value="1"/>
</dbReference>
<evidence type="ECO:0000256" key="7">
    <source>
        <dbReference type="SAM" id="MobiDB-lite"/>
    </source>
</evidence>
<dbReference type="SUPFAM" id="SSF57850">
    <property type="entry name" value="RING/U-box"/>
    <property type="match status" value="1"/>
</dbReference>
<keyword evidence="2" id="KW-0479">Metal-binding</keyword>
<evidence type="ECO:0000259" key="8">
    <source>
        <dbReference type="PROSITE" id="PS50089"/>
    </source>
</evidence>
<evidence type="ECO:0000256" key="4">
    <source>
        <dbReference type="ARBA" id="ARBA00022833"/>
    </source>
</evidence>
<feature type="compositionally biased region" description="Low complexity" evidence="7">
    <location>
        <begin position="780"/>
        <end position="799"/>
    </location>
</feature>
<protein>
    <recommendedName>
        <fullName evidence="8">RING-type domain-containing protein</fullName>
    </recommendedName>
</protein>
<dbReference type="PANTHER" id="PTHR10825:SF72">
    <property type="entry name" value="UBIQUITIN-LIKE DOMAIN-CONTAINING PROTEIN"/>
    <property type="match status" value="1"/>
</dbReference>
<dbReference type="SMART" id="SM00184">
    <property type="entry name" value="RING"/>
    <property type="match status" value="1"/>
</dbReference>
<dbReference type="InterPro" id="IPR017907">
    <property type="entry name" value="Znf_RING_CS"/>
</dbReference>
<evidence type="ECO:0000313" key="10">
    <source>
        <dbReference type="Proteomes" id="UP001359485"/>
    </source>
</evidence>
<dbReference type="InterPro" id="IPR001841">
    <property type="entry name" value="Znf_RING"/>
</dbReference>
<dbReference type="Proteomes" id="UP001359485">
    <property type="component" value="Unassembled WGS sequence"/>
</dbReference>
<dbReference type="Gene3D" id="3.10.20.90">
    <property type="entry name" value="Phosphatidylinositol 3-kinase Catalytic Subunit, Chain A, domain 1"/>
    <property type="match status" value="1"/>
</dbReference>
<keyword evidence="3 6" id="KW-0863">Zinc-finger</keyword>
<keyword evidence="4" id="KW-0862">Zinc</keyword>